<sequence length="156" mass="16659">MESKERGATSSPAAEPGEKSGNKTSLPPHPPGAAKGVPESAESESKDCRETEGRGKTKGVLQSDLPKDIINLKAPSALNVCWGNNSAMEQKTNESSNTTSPQKHMKNRSKSTEEMQQSKKAFSSQKSLPGRPELDNVKECPDGSDTPSSSTEESEK</sequence>
<evidence type="ECO:0000313" key="2">
    <source>
        <dbReference type="EMBL" id="CAB1421146.1"/>
    </source>
</evidence>
<dbReference type="EMBL" id="CADEAL010000505">
    <property type="protein sequence ID" value="CAB1421146.1"/>
    <property type="molecule type" value="Genomic_DNA"/>
</dbReference>
<keyword evidence="3" id="KW-1185">Reference proteome</keyword>
<organism evidence="2 3">
    <name type="scientific">Pleuronectes platessa</name>
    <name type="common">European plaice</name>
    <dbReference type="NCBI Taxonomy" id="8262"/>
    <lineage>
        <taxon>Eukaryota</taxon>
        <taxon>Metazoa</taxon>
        <taxon>Chordata</taxon>
        <taxon>Craniata</taxon>
        <taxon>Vertebrata</taxon>
        <taxon>Euteleostomi</taxon>
        <taxon>Actinopterygii</taxon>
        <taxon>Neopterygii</taxon>
        <taxon>Teleostei</taxon>
        <taxon>Neoteleostei</taxon>
        <taxon>Acanthomorphata</taxon>
        <taxon>Carangaria</taxon>
        <taxon>Pleuronectiformes</taxon>
        <taxon>Pleuronectoidei</taxon>
        <taxon>Pleuronectidae</taxon>
        <taxon>Pleuronectes</taxon>
    </lineage>
</organism>
<feature type="compositionally biased region" description="Polar residues" evidence="1">
    <location>
        <begin position="88"/>
        <end position="102"/>
    </location>
</feature>
<feature type="region of interest" description="Disordered" evidence="1">
    <location>
        <begin position="1"/>
        <end position="67"/>
    </location>
</feature>
<feature type="compositionally biased region" description="Low complexity" evidence="1">
    <location>
        <begin position="118"/>
        <end position="127"/>
    </location>
</feature>
<protein>
    <submittedName>
        <fullName evidence="2">Uncharacterized protein</fullName>
    </submittedName>
</protein>
<feature type="compositionally biased region" description="Basic and acidic residues" evidence="1">
    <location>
        <begin position="132"/>
        <end position="141"/>
    </location>
</feature>
<name>A0A9N7TXW7_PLEPL</name>
<proteinExistence type="predicted"/>
<comment type="caution">
    <text evidence="2">The sequence shown here is derived from an EMBL/GenBank/DDBJ whole genome shotgun (WGS) entry which is preliminary data.</text>
</comment>
<feature type="compositionally biased region" description="Low complexity" evidence="1">
    <location>
        <begin position="143"/>
        <end position="156"/>
    </location>
</feature>
<evidence type="ECO:0000313" key="3">
    <source>
        <dbReference type="Proteomes" id="UP001153269"/>
    </source>
</evidence>
<dbReference type="AlphaFoldDB" id="A0A9N7TXW7"/>
<gene>
    <name evidence="2" type="ORF">PLEPLA_LOCUS9028</name>
</gene>
<evidence type="ECO:0000256" key="1">
    <source>
        <dbReference type="SAM" id="MobiDB-lite"/>
    </source>
</evidence>
<accession>A0A9N7TXW7</accession>
<reference evidence="2" key="1">
    <citation type="submission" date="2020-03" db="EMBL/GenBank/DDBJ databases">
        <authorList>
            <person name="Weist P."/>
        </authorList>
    </citation>
    <scope>NUCLEOTIDE SEQUENCE</scope>
</reference>
<feature type="compositionally biased region" description="Basic and acidic residues" evidence="1">
    <location>
        <begin position="43"/>
        <end position="55"/>
    </location>
</feature>
<feature type="region of interest" description="Disordered" evidence="1">
    <location>
        <begin position="88"/>
        <end position="156"/>
    </location>
</feature>
<dbReference type="Proteomes" id="UP001153269">
    <property type="component" value="Unassembled WGS sequence"/>
</dbReference>